<evidence type="ECO:0000313" key="2">
    <source>
        <dbReference type="EMBL" id="NEK55276.1"/>
    </source>
</evidence>
<keyword evidence="1" id="KW-1133">Transmembrane helix</keyword>
<organism evidence="2 3">
    <name type="scientific">Rhizobium leguminosarum</name>
    <dbReference type="NCBI Taxonomy" id="384"/>
    <lineage>
        <taxon>Bacteria</taxon>
        <taxon>Pseudomonadati</taxon>
        <taxon>Pseudomonadota</taxon>
        <taxon>Alphaproteobacteria</taxon>
        <taxon>Hyphomicrobiales</taxon>
        <taxon>Rhizobiaceae</taxon>
        <taxon>Rhizobium/Agrobacterium group</taxon>
        <taxon>Rhizobium</taxon>
    </lineage>
</organism>
<evidence type="ECO:0000256" key="1">
    <source>
        <dbReference type="SAM" id="Phobius"/>
    </source>
</evidence>
<keyword evidence="1" id="KW-0812">Transmembrane</keyword>
<protein>
    <submittedName>
        <fullName evidence="2">Arsenical-resistance protein</fullName>
    </submittedName>
</protein>
<proteinExistence type="predicted"/>
<evidence type="ECO:0000313" key="3">
    <source>
        <dbReference type="Proteomes" id="UP000471409"/>
    </source>
</evidence>
<gene>
    <name evidence="2" type="ORF">GUK36_39260</name>
</gene>
<dbReference type="EMBL" id="WXXP01000382">
    <property type="protein sequence ID" value="NEK55276.1"/>
    <property type="molecule type" value="Genomic_DNA"/>
</dbReference>
<feature type="non-terminal residue" evidence="2">
    <location>
        <position position="54"/>
    </location>
</feature>
<comment type="caution">
    <text evidence="2">The sequence shown here is derived from an EMBL/GenBank/DDBJ whole genome shotgun (WGS) entry which is preliminary data.</text>
</comment>
<accession>A0A6P0DVA4</accession>
<dbReference type="Proteomes" id="UP000471409">
    <property type="component" value="Unassembled WGS sequence"/>
</dbReference>
<name>A0A6P0DVA4_RHILE</name>
<reference evidence="2 3" key="1">
    <citation type="submission" date="2020-01" db="EMBL/GenBank/DDBJ databases">
        <title>Rhizobium genotypes associated with high levels of biological nitrogen fixation by grain legumes in a temperate-maritime cropping system.</title>
        <authorList>
            <person name="Maluk M."/>
            <person name="Francesc Ferrando Molina F."/>
            <person name="Lopez Del Egido L."/>
            <person name="Lafos M."/>
            <person name="Langarica-Fuentes A."/>
            <person name="Gebre Yohannes G."/>
            <person name="Young M.W."/>
            <person name="Martin P."/>
            <person name="Gantlett R."/>
            <person name="Kenicer G."/>
            <person name="Hawes C."/>
            <person name="Begg G.S."/>
            <person name="Quilliam R.S."/>
            <person name="Squire G.R."/>
            <person name="Poole P.S."/>
            <person name="Young P.W."/>
            <person name="Iannetta P.M."/>
            <person name="James E.K."/>
        </authorList>
    </citation>
    <scope>NUCLEOTIDE SEQUENCE [LARGE SCALE GENOMIC DNA]</scope>
    <source>
        <strain evidence="2 3">JHI944</strain>
    </source>
</reference>
<sequence length="54" mass="5905">MSSTEARPAARPAIGFFERYLTLWVALCIVAGVACGQLLPRVFQTIGRMEVAHV</sequence>
<feature type="transmembrane region" description="Helical" evidence="1">
    <location>
        <begin position="20"/>
        <end position="39"/>
    </location>
</feature>
<dbReference type="PROSITE" id="PS51257">
    <property type="entry name" value="PROKAR_LIPOPROTEIN"/>
    <property type="match status" value="1"/>
</dbReference>
<keyword evidence="1" id="KW-0472">Membrane</keyword>
<dbReference type="AlphaFoldDB" id="A0A6P0DVA4"/>